<dbReference type="EMBL" id="KB632326">
    <property type="protein sequence ID" value="ERL92486.1"/>
    <property type="molecule type" value="Genomic_DNA"/>
</dbReference>
<dbReference type="GO" id="GO:0005549">
    <property type="term" value="F:odorant binding"/>
    <property type="evidence" value="ECO:0007669"/>
    <property type="project" value="InterPro"/>
</dbReference>
<keyword evidence="3" id="KW-0964">Secreted</keyword>
<dbReference type="SUPFAM" id="SSF47565">
    <property type="entry name" value="Insect pheromone/odorant-binding proteins"/>
    <property type="match status" value="4"/>
</dbReference>
<proteinExistence type="inferred from homology"/>
<feature type="non-terminal residue" evidence="6">
    <location>
        <position position="1"/>
    </location>
</feature>
<dbReference type="Proteomes" id="UP000019118">
    <property type="component" value="Unassembled WGS sequence"/>
</dbReference>
<dbReference type="PANTHER" id="PTHR11857:SF43">
    <property type="entry name" value="GEO07291P1-RELATED"/>
    <property type="match status" value="1"/>
</dbReference>
<reference evidence="8" key="2">
    <citation type="submission" date="2024-08" db="UniProtKB">
        <authorList>
            <consortium name="EnsemblMetazoa"/>
        </authorList>
    </citation>
    <scope>IDENTIFICATION</scope>
</reference>
<comment type="subcellular location">
    <subcellularLocation>
        <location evidence="1">Secreted</location>
    </subcellularLocation>
</comment>
<dbReference type="HOGENOM" id="CLU_545448_0_0_1"/>
<protein>
    <submittedName>
        <fullName evidence="6 8">Uncharacterized protein</fullName>
    </submittedName>
</protein>
<keyword evidence="4 5" id="KW-0732">Signal</keyword>
<dbReference type="Proteomes" id="UP000030742">
    <property type="component" value="Unassembled WGS sequence"/>
</dbReference>
<reference evidence="9 10" key="1">
    <citation type="journal article" date="2013" name="Genome Biol.">
        <title>Draft genome of the mountain pine beetle, Dendroctonus ponderosae Hopkins, a major forest pest.</title>
        <authorList>
            <person name="Keeling C.I."/>
            <person name="Yuen M.M."/>
            <person name="Liao N.Y."/>
            <person name="Docking T.R."/>
            <person name="Chan S.K."/>
            <person name="Taylor G.A."/>
            <person name="Palmquist D.L."/>
            <person name="Jackman S.D."/>
            <person name="Nguyen A."/>
            <person name="Li M."/>
            <person name="Henderson H."/>
            <person name="Janes J.K."/>
            <person name="Zhao Y."/>
            <person name="Pandoh P."/>
            <person name="Moore R."/>
            <person name="Sperling F.A."/>
            <person name="Huber D.P."/>
            <person name="Birol I."/>
            <person name="Jones S.J."/>
            <person name="Bohlmann J."/>
        </authorList>
    </citation>
    <scope>NUCLEOTIDE SEQUENCE</scope>
</reference>
<keyword evidence="9" id="KW-1185">Reference proteome</keyword>
<dbReference type="SMART" id="SM00708">
    <property type="entry name" value="PhBP"/>
    <property type="match status" value="4"/>
</dbReference>
<accession>N6UHS9</accession>
<dbReference type="Gene3D" id="1.10.238.20">
    <property type="entry name" value="Pheromone/general odorant binding protein domain"/>
    <property type="match status" value="4"/>
</dbReference>
<dbReference type="CDD" id="cd23992">
    <property type="entry name" value="PBP_GOBP"/>
    <property type="match status" value="4"/>
</dbReference>
<dbReference type="InterPro" id="IPR006170">
    <property type="entry name" value="PBP/GOBP"/>
</dbReference>
<evidence type="ECO:0000313" key="9">
    <source>
        <dbReference type="Proteomes" id="UP000019118"/>
    </source>
</evidence>
<gene>
    <name evidence="8" type="primary">109536320</name>
    <name evidence="7" type="ORF">D910_09799</name>
    <name evidence="6" type="ORF">YQE_05354</name>
</gene>
<dbReference type="GO" id="GO:0007608">
    <property type="term" value="P:sensory perception of smell"/>
    <property type="evidence" value="ECO:0007669"/>
    <property type="project" value="TreeGrafter"/>
</dbReference>
<evidence type="ECO:0000313" key="10">
    <source>
        <dbReference type="Proteomes" id="UP000030742"/>
    </source>
</evidence>
<dbReference type="PANTHER" id="PTHR11857">
    <property type="entry name" value="ODORANT BINDING PROTEIN-RELATED"/>
    <property type="match status" value="1"/>
</dbReference>
<organism evidence="6">
    <name type="scientific">Dendroctonus ponderosae</name>
    <name type="common">Mountain pine beetle</name>
    <dbReference type="NCBI Taxonomy" id="77166"/>
    <lineage>
        <taxon>Eukaryota</taxon>
        <taxon>Metazoa</taxon>
        <taxon>Ecdysozoa</taxon>
        <taxon>Arthropoda</taxon>
        <taxon>Hexapoda</taxon>
        <taxon>Insecta</taxon>
        <taxon>Pterygota</taxon>
        <taxon>Neoptera</taxon>
        <taxon>Endopterygota</taxon>
        <taxon>Coleoptera</taxon>
        <taxon>Polyphaga</taxon>
        <taxon>Cucujiformia</taxon>
        <taxon>Curculionidae</taxon>
        <taxon>Scolytinae</taxon>
        <taxon>Dendroctonus</taxon>
    </lineage>
</organism>
<dbReference type="InterPro" id="IPR036728">
    <property type="entry name" value="PBP_GOBP_sf"/>
</dbReference>
<evidence type="ECO:0000313" key="6">
    <source>
        <dbReference type="EMBL" id="ENN78202.1"/>
    </source>
</evidence>
<dbReference type="EnsemblMetazoa" id="XM_019902486.1">
    <property type="protein sequence ID" value="XP_019758045.1"/>
    <property type="gene ID" value="LOC109536320"/>
</dbReference>
<dbReference type="EMBL" id="KB740923">
    <property type="protein sequence ID" value="ENN78202.1"/>
    <property type="molecule type" value="Genomic_DNA"/>
</dbReference>
<dbReference type="KEGG" id="dpa:109536320"/>
<evidence type="ECO:0000313" key="7">
    <source>
        <dbReference type="EMBL" id="ERL92486.1"/>
    </source>
</evidence>
<dbReference type="AlphaFoldDB" id="N6UHS9"/>
<dbReference type="GO" id="GO:0005615">
    <property type="term" value="C:extracellular space"/>
    <property type="evidence" value="ECO:0007669"/>
    <property type="project" value="TreeGrafter"/>
</dbReference>
<evidence type="ECO:0000256" key="2">
    <source>
        <dbReference type="ARBA" id="ARBA00008098"/>
    </source>
</evidence>
<name>N6UHS9_DENPD</name>
<dbReference type="Pfam" id="PF01395">
    <property type="entry name" value="PBP_GOBP"/>
    <property type="match status" value="4"/>
</dbReference>
<comment type="similarity">
    <text evidence="2">Belongs to the PBP/GOBP family.</text>
</comment>
<feature type="signal peptide" evidence="5">
    <location>
        <begin position="1"/>
        <end position="18"/>
    </location>
</feature>
<evidence type="ECO:0000256" key="1">
    <source>
        <dbReference type="ARBA" id="ARBA00004613"/>
    </source>
</evidence>
<feature type="chain" id="PRO_5010972071" evidence="5">
    <location>
        <begin position="19"/>
        <end position="500"/>
    </location>
</feature>
<evidence type="ECO:0000256" key="5">
    <source>
        <dbReference type="SAM" id="SignalP"/>
    </source>
</evidence>
<sequence length="500" mass="56399">MRSFAACCILVAVLQVRGAPLTNDQKAKLDAYQQDCISESKVNQLLIEKSRKGIFSDDPAFKNFLFCFSKKAGFQDANGLIQKDVFERKVKIVVDDEALVSKLLEQCVAQKATPQETSYYLAKCLREVAPNMELFKVAPEVVYVSNEKSRQALLQHKECAAQDPLGQEAIEAARKQGVLFEDAKFKDYIFCFSKKSGIQRDDGSIDKDLFYKKFGEVIDKPAIVDQLGQKCLLEQDTPENTALFVSKCIHENSPVYLEIFPRDLPIPEEAAKEIIAHGRACIKETGIDREILEKSREGIFSEDPIYKEFTFCMGKQAGFINEAGDVLKDVLKEKSLKLFNDPALVQKLIDQCIVKKETPQETSYHAHVCLYKNSPGHLALTQFGAISQEKKEKKVQIIKECAEESGVSRSAVLSARKGDFQDEPLLKQYFFCINKKSQIQNEAGEYKTDVIRKGLTELFNAEEANRIIEKCARIQDSALNTAFQSFKCFYNEAPEITGVF</sequence>
<evidence type="ECO:0000256" key="4">
    <source>
        <dbReference type="ARBA" id="ARBA00022729"/>
    </source>
</evidence>
<dbReference type="OrthoDB" id="8194670at2759"/>
<evidence type="ECO:0000313" key="8">
    <source>
        <dbReference type="EnsemblMetazoa" id="XP_019758045.1"/>
    </source>
</evidence>
<evidence type="ECO:0000256" key="3">
    <source>
        <dbReference type="ARBA" id="ARBA00022525"/>
    </source>
</evidence>